<dbReference type="PANTHER" id="PTHR14043:SF2">
    <property type="entry name" value="HOMEOBOX PROTEIN CUT"/>
    <property type="match status" value="1"/>
</dbReference>
<evidence type="ECO:0000256" key="2">
    <source>
        <dbReference type="SAM" id="MobiDB-lite"/>
    </source>
</evidence>
<evidence type="ECO:0000313" key="5">
    <source>
        <dbReference type="Proteomes" id="UP001190700"/>
    </source>
</evidence>
<dbReference type="EMBL" id="LGRX02016416">
    <property type="protein sequence ID" value="KAK3262169.1"/>
    <property type="molecule type" value="Genomic_DNA"/>
</dbReference>
<feature type="compositionally biased region" description="Basic and acidic residues" evidence="2">
    <location>
        <begin position="175"/>
        <end position="189"/>
    </location>
</feature>
<evidence type="ECO:0000256" key="1">
    <source>
        <dbReference type="ARBA" id="ARBA00023054"/>
    </source>
</evidence>
<feature type="compositionally biased region" description="Gly residues" evidence="2">
    <location>
        <begin position="331"/>
        <end position="345"/>
    </location>
</feature>
<accession>A0AAE0FLX7</accession>
<keyword evidence="1" id="KW-0175">Coiled coil</keyword>
<proteinExistence type="predicted"/>
<reference evidence="4 5" key="1">
    <citation type="journal article" date="2015" name="Genome Biol. Evol.">
        <title>Comparative Genomics of a Bacterivorous Green Alga Reveals Evolutionary Causalities and Consequences of Phago-Mixotrophic Mode of Nutrition.</title>
        <authorList>
            <person name="Burns J.A."/>
            <person name="Paasch A."/>
            <person name="Narechania A."/>
            <person name="Kim E."/>
        </authorList>
    </citation>
    <scope>NUCLEOTIDE SEQUENCE [LARGE SCALE GENOMIC DNA]</scope>
    <source>
        <strain evidence="4 5">PLY_AMNH</strain>
    </source>
</reference>
<evidence type="ECO:0000259" key="3">
    <source>
        <dbReference type="Pfam" id="PF25398"/>
    </source>
</evidence>
<feature type="domain" description="Cux N-terminal" evidence="3">
    <location>
        <begin position="11"/>
        <end position="120"/>
    </location>
</feature>
<feature type="region of interest" description="Disordered" evidence="2">
    <location>
        <begin position="164"/>
        <end position="349"/>
    </location>
</feature>
<gene>
    <name evidence="4" type="ORF">CYMTET_28958</name>
</gene>
<sequence length="386" mass="40853">MPGTLSAPVAATAEAVIDFWKDFDFEATRSGWDADALKIAENQENSAANRRKLMEATRDFKKTPESDRTDQVLPLLKSYQEEVDNLTKRGKLAENAFLTIFQKLYDAPDPAHALLNSADNSARLQDLEQDSAKLQRELEEYREESGKLKNQEVTVRRLDERNRALEAQVRGGGRGGREAQGKRGGRESQAESQVAEAGGAAGNQVRREEGRESQGGRGGRESQVADAEGRPGSPVGGGGGRLWEAQRRREGEAESSGRGGGIGRESQEVQGGWRPESGREAQGGGGRSQGGGVRRPGSGEAGGEAEVRGGGGRGGRSLGGRGRRPKLQAEAGGGQVRWGGGGRGGRSLWVEAGGEAGSLWAEAGGEAGKSWWAEAGGEARIPVEEA</sequence>
<keyword evidence="5" id="KW-1185">Reference proteome</keyword>
<feature type="compositionally biased region" description="Gly residues" evidence="2">
    <location>
        <begin position="281"/>
        <end position="320"/>
    </location>
</feature>
<name>A0AAE0FLX7_9CHLO</name>
<dbReference type="InterPro" id="IPR057476">
    <property type="entry name" value="Cux_N"/>
</dbReference>
<dbReference type="AlphaFoldDB" id="A0AAE0FLX7"/>
<dbReference type="Pfam" id="PF25398">
    <property type="entry name" value="CUX1_N"/>
    <property type="match status" value="1"/>
</dbReference>
<dbReference type="Proteomes" id="UP001190700">
    <property type="component" value="Unassembled WGS sequence"/>
</dbReference>
<feature type="compositionally biased region" description="Basic and acidic residues" evidence="2">
    <location>
        <begin position="205"/>
        <end position="220"/>
    </location>
</feature>
<protein>
    <recommendedName>
        <fullName evidence="3">Cux N-terminal domain-containing protein</fullName>
    </recommendedName>
</protein>
<organism evidence="4 5">
    <name type="scientific">Cymbomonas tetramitiformis</name>
    <dbReference type="NCBI Taxonomy" id="36881"/>
    <lineage>
        <taxon>Eukaryota</taxon>
        <taxon>Viridiplantae</taxon>
        <taxon>Chlorophyta</taxon>
        <taxon>Pyramimonadophyceae</taxon>
        <taxon>Pyramimonadales</taxon>
        <taxon>Pyramimonadaceae</taxon>
        <taxon>Cymbomonas</taxon>
    </lineage>
</organism>
<comment type="caution">
    <text evidence="4">The sequence shown here is derived from an EMBL/GenBank/DDBJ whole genome shotgun (WGS) entry which is preliminary data.</text>
</comment>
<dbReference type="PANTHER" id="PTHR14043">
    <property type="entry name" value="CCAAT DISPLACEMENT PROTEIN-RELATED"/>
    <property type="match status" value="1"/>
</dbReference>
<evidence type="ECO:0000313" key="4">
    <source>
        <dbReference type="EMBL" id="KAK3262169.1"/>
    </source>
</evidence>